<organism evidence="2 3">
    <name type="scientific">Paenibacillus lycopersici</name>
    <dbReference type="NCBI Taxonomy" id="2704462"/>
    <lineage>
        <taxon>Bacteria</taxon>
        <taxon>Bacillati</taxon>
        <taxon>Bacillota</taxon>
        <taxon>Bacilli</taxon>
        <taxon>Bacillales</taxon>
        <taxon>Paenibacillaceae</taxon>
        <taxon>Paenibacillus</taxon>
    </lineage>
</organism>
<dbReference type="InterPro" id="IPR010093">
    <property type="entry name" value="SinI_DNA-bd"/>
</dbReference>
<keyword evidence="3" id="KW-1185">Reference proteome</keyword>
<feature type="domain" description="Helix-turn-helix" evidence="1">
    <location>
        <begin position="6"/>
        <end position="52"/>
    </location>
</feature>
<dbReference type="Proteomes" id="UP000476064">
    <property type="component" value="Chromosome"/>
</dbReference>
<proteinExistence type="predicted"/>
<dbReference type="NCBIfam" id="TIGR01764">
    <property type="entry name" value="excise"/>
    <property type="match status" value="1"/>
</dbReference>
<dbReference type="EMBL" id="CP048209">
    <property type="protein sequence ID" value="QHT63734.1"/>
    <property type="molecule type" value="Genomic_DNA"/>
</dbReference>
<accession>A0A6C0G7L4</accession>
<reference evidence="2 3" key="1">
    <citation type="submission" date="2020-01" db="EMBL/GenBank/DDBJ databases">
        <title>Paenibacillus sp. nov., isolated from tomato rhizosphere.</title>
        <authorList>
            <person name="Weon H.-Y."/>
            <person name="Lee S.A."/>
        </authorList>
    </citation>
    <scope>NUCLEOTIDE SEQUENCE [LARGE SCALE GENOMIC DNA]</scope>
    <source>
        <strain evidence="2 3">12200R-189</strain>
    </source>
</reference>
<name>A0A6C0G7L4_9BACL</name>
<dbReference type="InterPro" id="IPR041657">
    <property type="entry name" value="HTH_17"/>
</dbReference>
<sequence length="56" mass="6313">MDKVTLTVKEASEMIGLSTATIYNMCASGQLPHTRARSRIIFYRPTLEKWLAGELL</sequence>
<dbReference type="InterPro" id="IPR009061">
    <property type="entry name" value="DNA-bd_dom_put_sf"/>
</dbReference>
<protein>
    <submittedName>
        <fullName evidence="2">Helix-turn-helix domain-containing protein</fullName>
    </submittedName>
</protein>
<dbReference type="AlphaFoldDB" id="A0A6C0G7L4"/>
<gene>
    <name evidence="2" type="ORF">GXP70_04715</name>
</gene>
<dbReference type="SUPFAM" id="SSF46955">
    <property type="entry name" value="Putative DNA-binding domain"/>
    <property type="match status" value="1"/>
</dbReference>
<dbReference type="Pfam" id="PF12728">
    <property type="entry name" value="HTH_17"/>
    <property type="match status" value="1"/>
</dbReference>
<evidence type="ECO:0000259" key="1">
    <source>
        <dbReference type="Pfam" id="PF12728"/>
    </source>
</evidence>
<evidence type="ECO:0000313" key="2">
    <source>
        <dbReference type="EMBL" id="QHT63734.1"/>
    </source>
</evidence>
<dbReference type="KEGG" id="plyc:GXP70_04715"/>
<dbReference type="GO" id="GO:0003677">
    <property type="term" value="F:DNA binding"/>
    <property type="evidence" value="ECO:0007669"/>
    <property type="project" value="InterPro"/>
</dbReference>
<evidence type="ECO:0000313" key="3">
    <source>
        <dbReference type="Proteomes" id="UP000476064"/>
    </source>
</evidence>